<evidence type="ECO:0000259" key="2">
    <source>
        <dbReference type="PROSITE" id="PS50235"/>
    </source>
</evidence>
<dbReference type="PANTHER" id="PTHR24006">
    <property type="entry name" value="UBIQUITIN CARBOXYL-TERMINAL HYDROLASE"/>
    <property type="match status" value="1"/>
</dbReference>
<evidence type="ECO:0000313" key="4">
    <source>
        <dbReference type="Proteomes" id="UP000198323"/>
    </source>
</evidence>
<dbReference type="InterPro" id="IPR038765">
    <property type="entry name" value="Papain-like_cys_pep_sf"/>
</dbReference>
<accession>A0A226N2E7</accession>
<sequence length="492" mass="55479">PSVIVHTILLMGQRGGHQESWKKLEISPSETMKAEEENSKEEDRELKSKDCKLLSVFGAADLRNGNHVLSFLCTLNFLALTPSVPFSVLGLCFLLYRLTEEYADDSHFALPKLLSVPSTSAPSGVLSNIPPLCCLVTIGFTSLYRITVPVCATQKMKNVPYQMLLLLEQMQRGKQKAVSPRELALCLVAHRVKQLRELTDLPSHLDTGTEERNSCNAQKTCLVLLIILIEVVFSVCPVFVQYDAAQLFLTIWNLLKKQLKNLELVGKLSDLYTLCVQEHLVCQMCSSETKRNSSMLTLPVPLLDPCSHKLKTLEECLQCFFHPEELTGQNMCFCEHCGKKTPFLQVSRSIAPNSPLTVAARQHAAPSVFYAMTDVSVKLVRLPQTLTIHLKRFCFGRSAYIHKLSDCLPFPQDLDFNAVLTEQQCEAYDNEKDSWQYELFAVVAHSGSISSGHYCAYIRSLTECKWYCFNDSIVNQVRRRIHVSFVAFQTPL</sequence>
<dbReference type="AlphaFoldDB" id="A0A226N2E7"/>
<dbReference type="GO" id="GO:0016579">
    <property type="term" value="P:protein deubiquitination"/>
    <property type="evidence" value="ECO:0007669"/>
    <property type="project" value="InterPro"/>
</dbReference>
<dbReference type="GO" id="GO:0005634">
    <property type="term" value="C:nucleus"/>
    <property type="evidence" value="ECO:0007669"/>
    <property type="project" value="TreeGrafter"/>
</dbReference>
<evidence type="ECO:0000256" key="1">
    <source>
        <dbReference type="SAM" id="Phobius"/>
    </source>
</evidence>
<evidence type="ECO:0000313" key="3">
    <source>
        <dbReference type="EMBL" id="OXB61490.1"/>
    </source>
</evidence>
<dbReference type="InterPro" id="IPR028889">
    <property type="entry name" value="USP"/>
</dbReference>
<dbReference type="PROSITE" id="PS50235">
    <property type="entry name" value="USP_3"/>
    <property type="match status" value="1"/>
</dbReference>
<proteinExistence type="predicted"/>
<dbReference type="PANTHER" id="PTHR24006:SF796">
    <property type="entry name" value="UBL CARBOXYL-TERMINAL HYDROLASE 18-RELATED"/>
    <property type="match status" value="1"/>
</dbReference>
<dbReference type="InterPro" id="IPR050164">
    <property type="entry name" value="Peptidase_C19"/>
</dbReference>
<dbReference type="GO" id="GO:0004843">
    <property type="term" value="F:cysteine-type deubiquitinase activity"/>
    <property type="evidence" value="ECO:0007669"/>
    <property type="project" value="InterPro"/>
</dbReference>
<dbReference type="Pfam" id="PF00443">
    <property type="entry name" value="UCH"/>
    <property type="match status" value="1"/>
</dbReference>
<dbReference type="GO" id="GO:0005829">
    <property type="term" value="C:cytosol"/>
    <property type="evidence" value="ECO:0007669"/>
    <property type="project" value="TreeGrafter"/>
</dbReference>
<gene>
    <name evidence="3" type="ORF">ASZ78_005898</name>
</gene>
<feature type="transmembrane region" description="Helical" evidence="1">
    <location>
        <begin position="221"/>
        <end position="240"/>
    </location>
</feature>
<dbReference type="STRING" id="9009.A0A226N2E7"/>
<keyword evidence="1" id="KW-1133">Transmembrane helix</keyword>
<keyword evidence="1" id="KW-0812">Transmembrane</keyword>
<feature type="non-terminal residue" evidence="3">
    <location>
        <position position="1"/>
    </location>
</feature>
<protein>
    <recommendedName>
        <fullName evidence="2">USP domain-containing protein</fullName>
    </recommendedName>
</protein>
<keyword evidence="1" id="KW-0472">Membrane</keyword>
<organism evidence="3 4">
    <name type="scientific">Callipepla squamata</name>
    <name type="common">Scaled quail</name>
    <dbReference type="NCBI Taxonomy" id="9009"/>
    <lineage>
        <taxon>Eukaryota</taxon>
        <taxon>Metazoa</taxon>
        <taxon>Chordata</taxon>
        <taxon>Craniata</taxon>
        <taxon>Vertebrata</taxon>
        <taxon>Euteleostomi</taxon>
        <taxon>Archelosauria</taxon>
        <taxon>Archosauria</taxon>
        <taxon>Dinosauria</taxon>
        <taxon>Saurischia</taxon>
        <taxon>Theropoda</taxon>
        <taxon>Coelurosauria</taxon>
        <taxon>Aves</taxon>
        <taxon>Neognathae</taxon>
        <taxon>Galloanserae</taxon>
        <taxon>Galliformes</taxon>
        <taxon>Odontophoridae</taxon>
        <taxon>Callipepla</taxon>
    </lineage>
</organism>
<dbReference type="CDD" id="cd02257">
    <property type="entry name" value="Peptidase_C19"/>
    <property type="match status" value="1"/>
</dbReference>
<dbReference type="PROSITE" id="PS00973">
    <property type="entry name" value="USP_2"/>
    <property type="match status" value="1"/>
</dbReference>
<dbReference type="Proteomes" id="UP000198323">
    <property type="component" value="Unassembled WGS sequence"/>
</dbReference>
<dbReference type="SUPFAM" id="SSF54001">
    <property type="entry name" value="Cysteine proteinases"/>
    <property type="match status" value="1"/>
</dbReference>
<dbReference type="InterPro" id="IPR018200">
    <property type="entry name" value="USP_CS"/>
</dbReference>
<dbReference type="Gene3D" id="3.90.70.10">
    <property type="entry name" value="Cysteine proteinases"/>
    <property type="match status" value="1"/>
</dbReference>
<dbReference type="EMBL" id="MCFN01000270">
    <property type="protein sequence ID" value="OXB61490.1"/>
    <property type="molecule type" value="Genomic_DNA"/>
</dbReference>
<name>A0A226N2E7_CALSU</name>
<keyword evidence="4" id="KW-1185">Reference proteome</keyword>
<dbReference type="OrthoDB" id="292964at2759"/>
<dbReference type="InterPro" id="IPR001394">
    <property type="entry name" value="Peptidase_C19_UCH"/>
</dbReference>
<reference evidence="3 4" key="1">
    <citation type="submission" date="2016-07" db="EMBL/GenBank/DDBJ databases">
        <title>Disparate Historic Effective Population Sizes Predicted by Modern Levels of Genome Diversity for the Scaled Quail (Callipepla squamata) and the Northern Bobwhite (Colinus virginianus): Inferences from First and Second Generation Draft Genome Assemblies for Sympatric New World Quail.</title>
        <authorList>
            <person name="Oldeschulte D.L."/>
            <person name="Halley Y.A."/>
            <person name="Bhattarai E.K."/>
            <person name="Brashear W.A."/>
            <person name="Hill J."/>
            <person name="Metz R.P."/>
            <person name="Johnson C.D."/>
            <person name="Rollins D."/>
            <person name="Peterson M.J."/>
            <person name="Bickhart D.M."/>
            <person name="Decker J.E."/>
            <person name="Seabury C.M."/>
        </authorList>
    </citation>
    <scope>NUCLEOTIDE SEQUENCE [LARGE SCALE GENOMIC DNA]</scope>
    <source>
        <strain evidence="3 4">Texas</strain>
        <tissue evidence="3">Leg muscle</tissue>
    </source>
</reference>
<feature type="domain" description="USP" evidence="2">
    <location>
        <begin position="138"/>
        <end position="492"/>
    </location>
</feature>
<feature type="transmembrane region" description="Helical" evidence="1">
    <location>
        <begin position="68"/>
        <end position="96"/>
    </location>
</feature>
<comment type="caution">
    <text evidence="3">The sequence shown here is derived from an EMBL/GenBank/DDBJ whole genome shotgun (WGS) entry which is preliminary data.</text>
</comment>